<feature type="compositionally biased region" description="Polar residues" evidence="1">
    <location>
        <begin position="389"/>
        <end position="399"/>
    </location>
</feature>
<feature type="compositionally biased region" description="Polar residues" evidence="1">
    <location>
        <begin position="21"/>
        <end position="35"/>
    </location>
</feature>
<keyword evidence="3" id="KW-1185">Reference proteome</keyword>
<accession>A0AAV9ZF00</accession>
<feature type="compositionally biased region" description="Basic and acidic residues" evidence="1">
    <location>
        <begin position="60"/>
        <end position="69"/>
    </location>
</feature>
<dbReference type="EMBL" id="JAWWNJ010000155">
    <property type="protein sequence ID" value="KAK6980883.1"/>
    <property type="molecule type" value="Genomic_DNA"/>
</dbReference>
<evidence type="ECO:0000313" key="3">
    <source>
        <dbReference type="Proteomes" id="UP001362999"/>
    </source>
</evidence>
<protein>
    <recommendedName>
        <fullName evidence="4">CxC2-like cysteine cluster KDZ transposase-associated domain-containing protein</fullName>
    </recommendedName>
</protein>
<reference evidence="2 3" key="1">
    <citation type="journal article" date="2024" name="J Genomics">
        <title>Draft genome sequencing and assembly of Favolaschia claudopus CIRM-BRFM 2984 isolated from oak limbs.</title>
        <authorList>
            <person name="Navarro D."/>
            <person name="Drula E."/>
            <person name="Chaduli D."/>
            <person name="Cazenave R."/>
            <person name="Ahrendt S."/>
            <person name="Wang J."/>
            <person name="Lipzen A."/>
            <person name="Daum C."/>
            <person name="Barry K."/>
            <person name="Grigoriev I.V."/>
            <person name="Favel A."/>
            <person name="Rosso M.N."/>
            <person name="Martin F."/>
        </authorList>
    </citation>
    <scope>NUCLEOTIDE SEQUENCE [LARGE SCALE GENOMIC DNA]</scope>
    <source>
        <strain evidence="2 3">CIRM-BRFM 2984</strain>
    </source>
</reference>
<sequence>MARTSRQGLSGGHKITYGRPSRQNRPTRVPVNQTGAEIKRACEQRKQRTAALSFLQREEFIGPGDHDIEMGDEPEYYPADDSGWQDIDSDDEDALQQLPPGEEGYLHSHAGKEATFQQIFDKCRPGRGDPRRRANRVQLTISAWREQLPFLVDAYMQFKANGPLHTSEVPDGWKIEIIGFNDYTDRRFAHSSDAKRTNETLLRDGYIGASPEKVSLAFPLHLFEIYRQIHRVCPRFTLGSLSTTLTNVHEHPRRSSLAEQLSTAYDAYLEIIRAVDMRVQDAMSRKADWHVRNVCPPCMYRTVGEPPLRFNWMGCADGNNSLKLVDATFLAGASRSDDRIPTSFRWLTPAEVDAFKDEVANSQKVILKASTRSKKSVPTVDTPQPPNAPNVTASTNEQPEATPDDSEDPDVAWLNVNELSASESDELTKCLDTCVERWKAAGPEARKKMFSLFAISGIFVIVCRHGHLVVGCDMIRSGELMKYPLALINWILDKYGPDIAIAYDIMCAFFKTLKRSSLGTQVTEMRMRGIVPAFHGHAHNRACQVSWHPLYVDGVGLEDFEECERTFAKSNHLAAATRLATPFHRLQQINEHFHFHDIDKHASSGNFIYQNYRQALEKITINAAQLAALEESLGTTATDYERYHTEEVKYFESLRKEPEEVQRTIDYVERLQKYSEASAASDQAKSEYLRLDYNIINNGYTAPKIAQVQYSDGLTLTRERKYRVALTEVERLVVQRLFELTKLGMSGLAYNLRDKISKALKTRSEAIRRAIITYNDAASSLSPPRERLTFAQVIHMTSLAEFDILRDTRQDIRLLEWTQPARREAMTLHYGIKR</sequence>
<feature type="region of interest" description="Disordered" evidence="1">
    <location>
        <begin position="60"/>
        <end position="83"/>
    </location>
</feature>
<dbReference type="Pfam" id="PF18758">
    <property type="entry name" value="KDZ"/>
    <property type="match status" value="1"/>
</dbReference>
<dbReference type="PANTHER" id="PTHR33096:SF1">
    <property type="entry name" value="CXC1-LIKE CYSTEINE CLUSTER ASSOCIATED WITH KDZ TRANSPOSASES DOMAIN-CONTAINING PROTEIN"/>
    <property type="match status" value="1"/>
</dbReference>
<gene>
    <name evidence="2" type="ORF">R3P38DRAFT_2579288</name>
</gene>
<name>A0AAV9ZF00_9AGAR</name>
<dbReference type="PANTHER" id="PTHR33096">
    <property type="entry name" value="CXC2 DOMAIN-CONTAINING PROTEIN"/>
    <property type="match status" value="1"/>
</dbReference>
<evidence type="ECO:0008006" key="4">
    <source>
        <dbReference type="Google" id="ProtNLM"/>
    </source>
</evidence>
<dbReference type="AlphaFoldDB" id="A0AAV9ZF00"/>
<evidence type="ECO:0000256" key="1">
    <source>
        <dbReference type="SAM" id="MobiDB-lite"/>
    </source>
</evidence>
<organism evidence="2 3">
    <name type="scientific">Favolaschia claudopus</name>
    <dbReference type="NCBI Taxonomy" id="2862362"/>
    <lineage>
        <taxon>Eukaryota</taxon>
        <taxon>Fungi</taxon>
        <taxon>Dikarya</taxon>
        <taxon>Basidiomycota</taxon>
        <taxon>Agaricomycotina</taxon>
        <taxon>Agaricomycetes</taxon>
        <taxon>Agaricomycetidae</taxon>
        <taxon>Agaricales</taxon>
        <taxon>Marasmiineae</taxon>
        <taxon>Mycenaceae</taxon>
        <taxon>Favolaschia</taxon>
    </lineage>
</organism>
<feature type="region of interest" description="Disordered" evidence="1">
    <location>
        <begin position="371"/>
        <end position="410"/>
    </location>
</feature>
<feature type="region of interest" description="Disordered" evidence="1">
    <location>
        <begin position="1"/>
        <end position="42"/>
    </location>
</feature>
<proteinExistence type="predicted"/>
<dbReference type="InterPro" id="IPR040521">
    <property type="entry name" value="KDZ"/>
</dbReference>
<comment type="caution">
    <text evidence="2">The sequence shown here is derived from an EMBL/GenBank/DDBJ whole genome shotgun (WGS) entry which is preliminary data.</text>
</comment>
<evidence type="ECO:0000313" key="2">
    <source>
        <dbReference type="EMBL" id="KAK6980883.1"/>
    </source>
</evidence>
<dbReference type="Proteomes" id="UP001362999">
    <property type="component" value="Unassembled WGS sequence"/>
</dbReference>